<keyword evidence="1" id="KW-1133">Transmembrane helix</keyword>
<comment type="caution">
    <text evidence="2">The sequence shown here is derived from an EMBL/GenBank/DDBJ whole genome shotgun (WGS) entry which is preliminary data.</text>
</comment>
<keyword evidence="1" id="KW-0472">Membrane</keyword>
<accession>A0AAE0P7G0</accession>
<evidence type="ECO:0000256" key="1">
    <source>
        <dbReference type="SAM" id="Phobius"/>
    </source>
</evidence>
<feature type="transmembrane region" description="Helical" evidence="1">
    <location>
        <begin position="57"/>
        <end position="84"/>
    </location>
</feature>
<keyword evidence="3" id="KW-1185">Reference proteome</keyword>
<name>A0AAE0P7G0_9PEZI</name>
<proteinExistence type="predicted"/>
<protein>
    <recommendedName>
        <fullName evidence="4">Transmembrane protein</fullName>
    </recommendedName>
</protein>
<feature type="transmembrane region" description="Helical" evidence="1">
    <location>
        <begin position="105"/>
        <end position="130"/>
    </location>
</feature>
<sequence>MEYFWRRERLEGGPRRREIDTFSYTLPLPITYKALCICIISSMAFRVVSSKDKIYLLSWAYCLGFSFFRIFIFILLFVLLSLLFPVHPMPCHERREREARLLGTMVGSSFSIVGGEGRGCLLLVWAWFWLIGQKANSGWIISLRGGKKNGKNYLSEEKH</sequence>
<evidence type="ECO:0008006" key="4">
    <source>
        <dbReference type="Google" id="ProtNLM"/>
    </source>
</evidence>
<reference evidence="2" key="1">
    <citation type="journal article" date="2023" name="Mol. Phylogenet. Evol.">
        <title>Genome-scale phylogeny and comparative genomics of the fungal order Sordariales.</title>
        <authorList>
            <person name="Hensen N."/>
            <person name="Bonometti L."/>
            <person name="Westerberg I."/>
            <person name="Brannstrom I.O."/>
            <person name="Guillou S."/>
            <person name="Cros-Aarteil S."/>
            <person name="Calhoun S."/>
            <person name="Haridas S."/>
            <person name="Kuo A."/>
            <person name="Mondo S."/>
            <person name="Pangilinan J."/>
            <person name="Riley R."/>
            <person name="LaButti K."/>
            <person name="Andreopoulos B."/>
            <person name="Lipzen A."/>
            <person name="Chen C."/>
            <person name="Yan M."/>
            <person name="Daum C."/>
            <person name="Ng V."/>
            <person name="Clum A."/>
            <person name="Steindorff A."/>
            <person name="Ohm R.A."/>
            <person name="Martin F."/>
            <person name="Silar P."/>
            <person name="Natvig D.O."/>
            <person name="Lalanne C."/>
            <person name="Gautier V."/>
            <person name="Ament-Velasquez S.L."/>
            <person name="Kruys A."/>
            <person name="Hutchinson M.I."/>
            <person name="Powell A.J."/>
            <person name="Barry K."/>
            <person name="Miller A.N."/>
            <person name="Grigoriev I.V."/>
            <person name="Debuchy R."/>
            <person name="Gladieux P."/>
            <person name="Hiltunen Thoren M."/>
            <person name="Johannesson H."/>
        </authorList>
    </citation>
    <scope>NUCLEOTIDE SEQUENCE</scope>
    <source>
        <strain evidence="2">CBS 232.78</strain>
    </source>
</reference>
<dbReference type="EMBL" id="JAULSW010000001">
    <property type="protein sequence ID" value="KAK3394652.1"/>
    <property type="molecule type" value="Genomic_DNA"/>
</dbReference>
<dbReference type="AlphaFoldDB" id="A0AAE0P7G0"/>
<dbReference type="Proteomes" id="UP001285441">
    <property type="component" value="Unassembled WGS sequence"/>
</dbReference>
<gene>
    <name evidence="2" type="ORF">B0H63DRAFT_53900</name>
</gene>
<evidence type="ECO:0000313" key="3">
    <source>
        <dbReference type="Proteomes" id="UP001285441"/>
    </source>
</evidence>
<feature type="transmembrane region" description="Helical" evidence="1">
    <location>
        <begin position="21"/>
        <end position="45"/>
    </location>
</feature>
<evidence type="ECO:0000313" key="2">
    <source>
        <dbReference type="EMBL" id="KAK3394652.1"/>
    </source>
</evidence>
<keyword evidence="1" id="KW-0812">Transmembrane</keyword>
<reference evidence="2" key="2">
    <citation type="submission" date="2023-06" db="EMBL/GenBank/DDBJ databases">
        <authorList>
            <consortium name="Lawrence Berkeley National Laboratory"/>
            <person name="Haridas S."/>
            <person name="Hensen N."/>
            <person name="Bonometti L."/>
            <person name="Westerberg I."/>
            <person name="Brannstrom I.O."/>
            <person name="Guillou S."/>
            <person name="Cros-Aarteil S."/>
            <person name="Calhoun S."/>
            <person name="Kuo A."/>
            <person name="Mondo S."/>
            <person name="Pangilinan J."/>
            <person name="Riley R."/>
            <person name="LaButti K."/>
            <person name="Andreopoulos B."/>
            <person name="Lipzen A."/>
            <person name="Chen C."/>
            <person name="Yanf M."/>
            <person name="Daum C."/>
            <person name="Ng V."/>
            <person name="Clum A."/>
            <person name="Steindorff A."/>
            <person name="Ohm R."/>
            <person name="Martin F."/>
            <person name="Silar P."/>
            <person name="Natvig D."/>
            <person name="Lalanne C."/>
            <person name="Gautier V."/>
            <person name="Ament-velasquez S.L."/>
            <person name="Kruys A."/>
            <person name="Hutchinson M.I."/>
            <person name="Powell A.J."/>
            <person name="Barry K."/>
            <person name="Miller A.N."/>
            <person name="Grigoriev I.V."/>
            <person name="Debuchy R."/>
            <person name="Gladieux P."/>
            <person name="Thoren M.H."/>
            <person name="Johannesson H."/>
        </authorList>
    </citation>
    <scope>NUCLEOTIDE SEQUENCE</scope>
    <source>
        <strain evidence="2">CBS 232.78</strain>
    </source>
</reference>
<organism evidence="2 3">
    <name type="scientific">Podospora didyma</name>
    <dbReference type="NCBI Taxonomy" id="330526"/>
    <lineage>
        <taxon>Eukaryota</taxon>
        <taxon>Fungi</taxon>
        <taxon>Dikarya</taxon>
        <taxon>Ascomycota</taxon>
        <taxon>Pezizomycotina</taxon>
        <taxon>Sordariomycetes</taxon>
        <taxon>Sordariomycetidae</taxon>
        <taxon>Sordariales</taxon>
        <taxon>Podosporaceae</taxon>
        <taxon>Podospora</taxon>
    </lineage>
</organism>